<evidence type="ECO:0000256" key="11">
    <source>
        <dbReference type="PIRSR" id="PIRSR000495-1"/>
    </source>
</evidence>
<keyword evidence="10" id="KW-0963">Cytoplasm</keyword>
<keyword evidence="3 10" id="KW-0028">Amino-acid biosynthesis</keyword>
<dbReference type="CDD" id="cd01748">
    <property type="entry name" value="GATase1_IGP_Synthase"/>
    <property type="match status" value="1"/>
</dbReference>
<feature type="domain" description="Glutamine amidotransferase" evidence="12">
    <location>
        <begin position="28"/>
        <end position="218"/>
    </location>
</feature>
<dbReference type="GO" id="GO:0004359">
    <property type="term" value="F:glutaminase activity"/>
    <property type="evidence" value="ECO:0007669"/>
    <property type="project" value="UniProtKB-EC"/>
</dbReference>
<dbReference type="EC" id="4.3.2.10" evidence="10"/>
<evidence type="ECO:0000256" key="7">
    <source>
        <dbReference type="ARBA" id="ARBA00023239"/>
    </source>
</evidence>
<dbReference type="Proteomes" id="UP000479692">
    <property type="component" value="Unassembled WGS sequence"/>
</dbReference>
<keyword evidence="4 10" id="KW-0378">Hydrolase</keyword>
<dbReference type="GO" id="GO:0005737">
    <property type="term" value="C:cytoplasm"/>
    <property type="evidence" value="ECO:0007669"/>
    <property type="project" value="UniProtKB-SubCell"/>
</dbReference>
<feature type="active site" evidence="10 11">
    <location>
        <position position="203"/>
    </location>
</feature>
<dbReference type="HAMAP" id="MF_00278">
    <property type="entry name" value="HisH"/>
    <property type="match status" value="1"/>
</dbReference>
<keyword evidence="14" id="KW-1185">Reference proteome</keyword>
<sequence length="227" mass="23684">MRRPRAAAGTAVRGSHITQHEGGAVIALIDAGGANLGSVRNALERLGASVRIVRDAGELRDASATIVPGVGAAGPAMRLLRERGFTTVLRAMDRPMLGICLGMQLLFEASEEQDTECLGLLPGVVRPLPPSAGIRVPHIGWNELDVRCADPILAGVAPGARAYFVHGYAAPVTDACIATATHGTSFAAVVRRGSIWGTQFHPERSAAVGASILRNFLARANANREAA</sequence>
<feature type="active site" evidence="10 11">
    <location>
        <position position="201"/>
    </location>
</feature>
<evidence type="ECO:0000256" key="8">
    <source>
        <dbReference type="ARBA" id="ARBA00047838"/>
    </source>
</evidence>
<evidence type="ECO:0000256" key="2">
    <source>
        <dbReference type="ARBA" id="ARBA00011152"/>
    </source>
</evidence>
<feature type="active site" description="Nucleophile" evidence="10 11">
    <location>
        <position position="100"/>
    </location>
</feature>
<evidence type="ECO:0000313" key="14">
    <source>
        <dbReference type="Proteomes" id="UP000479692"/>
    </source>
</evidence>
<name>A0A7C9LXU4_9GAMM</name>
<evidence type="ECO:0000256" key="3">
    <source>
        <dbReference type="ARBA" id="ARBA00022605"/>
    </source>
</evidence>
<keyword evidence="6 10" id="KW-0368">Histidine biosynthesis</keyword>
<dbReference type="SUPFAM" id="SSF52317">
    <property type="entry name" value="Class I glutamine amidotransferase-like"/>
    <property type="match status" value="1"/>
</dbReference>
<reference evidence="13 14" key="1">
    <citation type="submission" date="2019-12" db="EMBL/GenBank/DDBJ databases">
        <authorList>
            <person name="Xu J."/>
        </authorList>
    </citation>
    <scope>NUCLEOTIDE SEQUENCE [LARGE SCALE GENOMIC DNA]</scope>
    <source>
        <strain evidence="13 14">HX-5-24</strain>
    </source>
</reference>
<evidence type="ECO:0000256" key="5">
    <source>
        <dbReference type="ARBA" id="ARBA00022962"/>
    </source>
</evidence>
<dbReference type="InterPro" id="IPR010139">
    <property type="entry name" value="Imidazole-glycPsynth_HisH"/>
</dbReference>
<dbReference type="GO" id="GO:0016829">
    <property type="term" value="F:lyase activity"/>
    <property type="evidence" value="ECO:0007669"/>
    <property type="project" value="UniProtKB-KW"/>
</dbReference>
<dbReference type="NCBIfam" id="TIGR01855">
    <property type="entry name" value="IMP_synth_hisH"/>
    <property type="match status" value="1"/>
</dbReference>
<organism evidence="13 14">
    <name type="scientific">Noviluteimonas gilva</name>
    <dbReference type="NCBI Taxonomy" id="2682097"/>
    <lineage>
        <taxon>Bacteria</taxon>
        <taxon>Pseudomonadati</taxon>
        <taxon>Pseudomonadota</taxon>
        <taxon>Gammaproteobacteria</taxon>
        <taxon>Lysobacterales</taxon>
        <taxon>Lysobacteraceae</taxon>
        <taxon>Noviluteimonas</taxon>
    </lineage>
</organism>
<accession>A0A7C9LXU4</accession>
<dbReference type="InterPro" id="IPR029062">
    <property type="entry name" value="Class_I_gatase-like"/>
</dbReference>
<evidence type="ECO:0000256" key="4">
    <source>
        <dbReference type="ARBA" id="ARBA00022801"/>
    </source>
</evidence>
<dbReference type="PANTHER" id="PTHR42701:SF1">
    <property type="entry name" value="IMIDAZOLE GLYCEROL PHOSPHATE SYNTHASE SUBUNIT HISH"/>
    <property type="match status" value="1"/>
</dbReference>
<evidence type="ECO:0000259" key="12">
    <source>
        <dbReference type="Pfam" id="PF00117"/>
    </source>
</evidence>
<dbReference type="GO" id="GO:0000107">
    <property type="term" value="F:imidazoleglycerol-phosphate synthase activity"/>
    <property type="evidence" value="ECO:0007669"/>
    <property type="project" value="UniProtKB-UniRule"/>
</dbReference>
<evidence type="ECO:0000256" key="1">
    <source>
        <dbReference type="ARBA" id="ARBA00005091"/>
    </source>
</evidence>
<proteinExistence type="inferred from homology"/>
<evidence type="ECO:0000313" key="13">
    <source>
        <dbReference type="EMBL" id="MUV14705.1"/>
    </source>
</evidence>
<dbReference type="PANTHER" id="PTHR42701">
    <property type="entry name" value="IMIDAZOLE GLYCEROL PHOSPHATE SYNTHASE SUBUNIT HISH"/>
    <property type="match status" value="1"/>
</dbReference>
<evidence type="ECO:0000256" key="10">
    <source>
        <dbReference type="HAMAP-Rule" id="MF_00278"/>
    </source>
</evidence>
<dbReference type="Pfam" id="PF00117">
    <property type="entry name" value="GATase"/>
    <property type="match status" value="1"/>
</dbReference>
<comment type="subunit">
    <text evidence="2 10">Heterodimer of HisH and HisF.</text>
</comment>
<evidence type="ECO:0000256" key="6">
    <source>
        <dbReference type="ARBA" id="ARBA00023102"/>
    </source>
</evidence>
<gene>
    <name evidence="10 13" type="primary">hisH</name>
    <name evidence="13" type="ORF">GN331_10865</name>
</gene>
<dbReference type="PROSITE" id="PS51273">
    <property type="entry name" value="GATASE_TYPE_1"/>
    <property type="match status" value="1"/>
</dbReference>
<dbReference type="GO" id="GO:0000105">
    <property type="term" value="P:L-histidine biosynthetic process"/>
    <property type="evidence" value="ECO:0007669"/>
    <property type="project" value="UniProtKB-UniRule"/>
</dbReference>
<dbReference type="EMBL" id="WOXT01000002">
    <property type="protein sequence ID" value="MUV14705.1"/>
    <property type="molecule type" value="Genomic_DNA"/>
</dbReference>
<comment type="function">
    <text evidence="10">IGPS catalyzes the conversion of PRFAR and glutamine to IGP, AICAR and glutamate. The HisH subunit catalyzes the hydrolysis of glutamine to glutamate and ammonia as part of the synthesis of IGP and AICAR. The resulting ammonia molecule is channeled to the active site of HisF.</text>
</comment>
<evidence type="ECO:0000256" key="9">
    <source>
        <dbReference type="ARBA" id="ARBA00049534"/>
    </source>
</evidence>
<comment type="pathway">
    <text evidence="1 10">Amino-acid biosynthesis; L-histidine biosynthesis; L-histidine from 5-phospho-alpha-D-ribose 1-diphosphate: step 5/9.</text>
</comment>
<dbReference type="Gene3D" id="3.40.50.880">
    <property type="match status" value="1"/>
</dbReference>
<dbReference type="EC" id="3.5.1.2" evidence="10"/>
<dbReference type="UniPathway" id="UPA00031">
    <property type="reaction ID" value="UER00010"/>
</dbReference>
<comment type="catalytic activity">
    <reaction evidence="9 10">
        <text>L-glutamine + H2O = L-glutamate + NH4(+)</text>
        <dbReference type="Rhea" id="RHEA:15889"/>
        <dbReference type="ChEBI" id="CHEBI:15377"/>
        <dbReference type="ChEBI" id="CHEBI:28938"/>
        <dbReference type="ChEBI" id="CHEBI:29985"/>
        <dbReference type="ChEBI" id="CHEBI:58359"/>
        <dbReference type="EC" id="3.5.1.2"/>
    </reaction>
</comment>
<dbReference type="InterPro" id="IPR017926">
    <property type="entry name" value="GATASE"/>
</dbReference>
<comment type="subcellular location">
    <subcellularLocation>
        <location evidence="10">Cytoplasm</location>
    </subcellularLocation>
</comment>
<protein>
    <recommendedName>
        <fullName evidence="10">Imidazole glycerol phosphate synthase subunit HisH</fullName>
        <ecNumber evidence="10">4.3.2.10</ecNumber>
    </recommendedName>
    <alternativeName>
        <fullName evidence="10">IGP synthase glutaminase subunit</fullName>
        <ecNumber evidence="10">3.5.1.2</ecNumber>
    </alternativeName>
    <alternativeName>
        <fullName evidence="10">IGP synthase subunit HisH</fullName>
    </alternativeName>
    <alternativeName>
        <fullName evidence="10">ImGP synthase subunit HisH</fullName>
        <shortName evidence="10">IGPS subunit HisH</shortName>
    </alternativeName>
</protein>
<keyword evidence="5 10" id="KW-0315">Glutamine amidotransferase</keyword>
<dbReference type="PIRSF" id="PIRSF000495">
    <property type="entry name" value="Amidotransf_hisH"/>
    <property type="match status" value="1"/>
</dbReference>
<keyword evidence="7 10" id="KW-0456">Lyase</keyword>
<dbReference type="AlphaFoldDB" id="A0A7C9LXU4"/>
<comment type="catalytic activity">
    <reaction evidence="8 10">
        <text>5-[(5-phospho-1-deoxy-D-ribulos-1-ylimino)methylamino]-1-(5-phospho-beta-D-ribosyl)imidazole-4-carboxamide + L-glutamine = D-erythro-1-(imidazol-4-yl)glycerol 3-phosphate + 5-amino-1-(5-phospho-beta-D-ribosyl)imidazole-4-carboxamide + L-glutamate + H(+)</text>
        <dbReference type="Rhea" id="RHEA:24793"/>
        <dbReference type="ChEBI" id="CHEBI:15378"/>
        <dbReference type="ChEBI" id="CHEBI:29985"/>
        <dbReference type="ChEBI" id="CHEBI:58278"/>
        <dbReference type="ChEBI" id="CHEBI:58359"/>
        <dbReference type="ChEBI" id="CHEBI:58475"/>
        <dbReference type="ChEBI" id="CHEBI:58525"/>
        <dbReference type="EC" id="4.3.2.10"/>
    </reaction>
</comment>
<comment type="caution">
    <text evidence="13">The sequence shown here is derived from an EMBL/GenBank/DDBJ whole genome shotgun (WGS) entry which is preliminary data.</text>
</comment>
<dbReference type="PROSITE" id="PS51274">
    <property type="entry name" value="GATASE_COBBQ"/>
    <property type="match status" value="1"/>
</dbReference>